<evidence type="ECO:0000256" key="1">
    <source>
        <dbReference type="SAM" id="MobiDB-lite"/>
    </source>
</evidence>
<feature type="region of interest" description="Disordered" evidence="1">
    <location>
        <begin position="1"/>
        <end position="23"/>
    </location>
</feature>
<dbReference type="AlphaFoldDB" id="A0A4Y9F6W4"/>
<accession>A0A4Y9F6W4</accession>
<comment type="caution">
    <text evidence="2">The sequence shown here is derived from an EMBL/GenBank/DDBJ whole genome shotgun (WGS) entry which is preliminary data.</text>
</comment>
<dbReference type="RefSeq" id="WP_135011051.1">
    <property type="nucleotide sequence ID" value="NZ_JADGLK010000001.1"/>
</dbReference>
<evidence type="ECO:0000313" key="2">
    <source>
        <dbReference type="EMBL" id="TFU24433.1"/>
    </source>
</evidence>
<dbReference type="Proteomes" id="UP000297951">
    <property type="component" value="Unassembled WGS sequence"/>
</dbReference>
<gene>
    <name evidence="2" type="ORF">E4U03_00555</name>
</gene>
<reference evidence="2 3" key="1">
    <citation type="submission" date="2019-03" db="EMBL/GenBank/DDBJ databases">
        <title>Diversity of the mouse oral microbiome.</title>
        <authorList>
            <person name="Joseph S."/>
            <person name="Aduse-Opoku J."/>
            <person name="Curtis M."/>
            <person name="Wade W."/>
            <person name="Hashim A."/>
        </authorList>
    </citation>
    <scope>NUCLEOTIDE SEQUENCE [LARGE SCALE GENOMIC DNA]</scope>
    <source>
        <strain evidence="3">irhom_31</strain>
    </source>
</reference>
<evidence type="ECO:0000313" key="3">
    <source>
        <dbReference type="Proteomes" id="UP000297951"/>
    </source>
</evidence>
<organism evidence="2 3">
    <name type="scientific">Rothia nasimurium</name>
    <dbReference type="NCBI Taxonomy" id="85336"/>
    <lineage>
        <taxon>Bacteria</taxon>
        <taxon>Bacillati</taxon>
        <taxon>Actinomycetota</taxon>
        <taxon>Actinomycetes</taxon>
        <taxon>Micrococcales</taxon>
        <taxon>Micrococcaceae</taxon>
        <taxon>Rothia</taxon>
    </lineage>
</organism>
<dbReference type="EMBL" id="SPQC01000001">
    <property type="protein sequence ID" value="TFU24433.1"/>
    <property type="molecule type" value="Genomic_DNA"/>
</dbReference>
<proteinExistence type="predicted"/>
<sequence length="152" mass="16831">MTTRTHTETSAAQLQDSSTAPQQQNLHPFELTDEEVALLHDALRHGSHMVPVASTGLPVGVSVLPLLAYRHRIWEAMGFESFEDYLECEFYELGFTPRGAAVEPAIRYYASYGLSAATISAITALPQGHIEHVLASYDGRTFTPLRPFNPTR</sequence>
<protein>
    <submittedName>
        <fullName evidence="2">Uncharacterized protein</fullName>
    </submittedName>
</protein>
<name>A0A4Y9F6W4_9MICC</name>